<dbReference type="EMBL" id="LT635769">
    <property type="protein sequence ID" value="SGZ58523.1"/>
    <property type="molecule type" value="Genomic_DNA"/>
</dbReference>
<dbReference type="Pfam" id="PF13692">
    <property type="entry name" value="Glyco_trans_1_4"/>
    <property type="match status" value="1"/>
</dbReference>
<comment type="pathway">
    <text evidence="2">Protein modification; protein glycosylation.</text>
</comment>
<feature type="transmembrane region" description="Helical" evidence="13">
    <location>
        <begin position="117"/>
        <end position="137"/>
    </location>
</feature>
<keyword evidence="9 13" id="KW-1133">Transmembrane helix</keyword>
<keyword evidence="8" id="KW-0256">Endoplasmic reticulum</keyword>
<protein>
    <recommendedName>
        <fullName evidence="4">Chitobiosyldiphosphodolichol beta-mannosyltransferase</fullName>
        <ecNumber evidence="3">2.4.1.142</ecNumber>
    </recommendedName>
    <alternativeName>
        <fullName evidence="12">Asparagine-linked glycosylation protein 1</fullName>
    </alternativeName>
</protein>
<name>A0A1L0C4S6_9ASCO</name>
<dbReference type="UniPathway" id="UPA00378"/>
<evidence type="ECO:0000256" key="11">
    <source>
        <dbReference type="ARBA" id="ARBA00024899"/>
    </source>
</evidence>
<evidence type="ECO:0000256" key="9">
    <source>
        <dbReference type="ARBA" id="ARBA00022989"/>
    </source>
</evidence>
<gene>
    <name evidence="14" type="ORF">SAMEA4029009_CIC11G00000005036</name>
</gene>
<dbReference type="EC" id="2.4.1.142" evidence="3"/>
<evidence type="ECO:0000313" key="15">
    <source>
        <dbReference type="Proteomes" id="UP000182259"/>
    </source>
</evidence>
<comment type="function">
    <text evidence="11">Participates in the formation of the lipid-linked precursor oligosaccharide for N-glycosylation. Involved in assembling the dolichol-pyrophosphate-GlcNAc(2)-Man(5) intermediate on the cytoplasmic surface of the ER.</text>
</comment>
<evidence type="ECO:0000313" key="14">
    <source>
        <dbReference type="EMBL" id="SGZ58523.1"/>
    </source>
</evidence>
<evidence type="ECO:0000256" key="5">
    <source>
        <dbReference type="ARBA" id="ARBA00022676"/>
    </source>
</evidence>
<keyword evidence="5" id="KW-0328">Glycosyltransferase</keyword>
<evidence type="ECO:0000256" key="12">
    <source>
        <dbReference type="ARBA" id="ARBA00030745"/>
    </source>
</evidence>
<keyword evidence="10 13" id="KW-0472">Membrane</keyword>
<evidence type="ECO:0000256" key="6">
    <source>
        <dbReference type="ARBA" id="ARBA00022679"/>
    </source>
</evidence>
<evidence type="ECO:0000256" key="13">
    <source>
        <dbReference type="SAM" id="Phobius"/>
    </source>
</evidence>
<dbReference type="SUPFAM" id="SSF53756">
    <property type="entry name" value="UDP-Glycosyltransferase/glycogen phosphorylase"/>
    <property type="match status" value="1"/>
</dbReference>
<evidence type="ECO:0000256" key="8">
    <source>
        <dbReference type="ARBA" id="ARBA00022824"/>
    </source>
</evidence>
<evidence type="ECO:0000256" key="3">
    <source>
        <dbReference type="ARBA" id="ARBA00012611"/>
    </source>
</evidence>
<evidence type="ECO:0000256" key="2">
    <source>
        <dbReference type="ARBA" id="ARBA00004922"/>
    </source>
</evidence>
<dbReference type="Gene3D" id="3.40.50.2000">
    <property type="entry name" value="Glycogen Phosphorylase B"/>
    <property type="match status" value="1"/>
</dbReference>
<dbReference type="GO" id="GO:0004578">
    <property type="term" value="F:chitobiosyldiphosphodolichol beta-mannosyltransferase activity"/>
    <property type="evidence" value="ECO:0007669"/>
    <property type="project" value="UniProtKB-EC"/>
</dbReference>
<reference evidence="14 15" key="1">
    <citation type="submission" date="2016-10" db="EMBL/GenBank/DDBJ databases">
        <authorList>
            <person name="de Groot N.N."/>
        </authorList>
    </citation>
    <scope>NUCLEOTIDE SEQUENCE [LARGE SCALE GENOMIC DNA]</scope>
    <source>
        <strain evidence="14 15">PYCC 4715</strain>
    </source>
</reference>
<evidence type="ECO:0000256" key="4">
    <source>
        <dbReference type="ARBA" id="ARBA00015841"/>
    </source>
</evidence>
<feature type="transmembrane region" description="Helical" evidence="13">
    <location>
        <begin position="149"/>
        <end position="167"/>
    </location>
</feature>
<dbReference type="Proteomes" id="UP000182259">
    <property type="component" value="Chromosome VI"/>
</dbReference>
<dbReference type="GO" id="GO:0005789">
    <property type="term" value="C:endoplasmic reticulum membrane"/>
    <property type="evidence" value="ECO:0007669"/>
    <property type="project" value="UniProtKB-SubCell"/>
</dbReference>
<dbReference type="PANTHER" id="PTHR13036:SF0">
    <property type="entry name" value="CHITOBIOSYLDIPHOSPHODOLICHOL BETA-MANNOSYLTRANSFERASE"/>
    <property type="match status" value="1"/>
</dbReference>
<proteinExistence type="predicted"/>
<evidence type="ECO:0000256" key="1">
    <source>
        <dbReference type="ARBA" id="ARBA00004389"/>
    </source>
</evidence>
<dbReference type="AlphaFoldDB" id="A0A1L0C4S6"/>
<feature type="transmembrane region" description="Helical" evidence="13">
    <location>
        <begin position="20"/>
        <end position="41"/>
    </location>
</feature>
<keyword evidence="6" id="KW-0808">Transferase</keyword>
<sequence length="466" mass="53088">MSDYGLEQLEYYFLFSRPYVWWIIAIYLSIPISIYIILPFLTFNGPAGKRKTVSIIVLGDLGHSPRMCYHALSFSSLDFYVNLCGYIETLPPPAVVDDINIETYPIDVVTNTSGLPYLVFAIKKIILQFFLLVSLLFKLRGSDYFMIQNPPSIPILAILIVFIKLFSRRSRLVIDWHNLNYTILNLKFNNLNHPLVKFLKLYEHYLGKFAWLNITVTKQMKKFLISEFDMDKRRIIVLHDRPANQFQPLTKTKHSKLELLANHELFEGIKDIQNYKILVSATSFTPDEDFGILLDALKKYDLADKTLPPILLIVTGKGPLKSQFLERVEALKFLDRVIIRSAWLSSEDYPVILSLADLGVSLHTSLSGIDLPMKIVDFFGVGVPVVTLSFPAIGELVTDGVNGLATHAEKDSAVSETDEMFRLISNALGDPVLLGKLKDGALHESDNRWRENWTKNLGMTFNYTKQ</sequence>
<evidence type="ECO:0000256" key="7">
    <source>
        <dbReference type="ARBA" id="ARBA00022692"/>
    </source>
</evidence>
<keyword evidence="7 13" id="KW-0812">Transmembrane</keyword>
<dbReference type="InterPro" id="IPR026051">
    <property type="entry name" value="ALG1-like"/>
</dbReference>
<accession>A0A1L0C4S6</accession>
<evidence type="ECO:0000256" key="10">
    <source>
        <dbReference type="ARBA" id="ARBA00023136"/>
    </source>
</evidence>
<dbReference type="PANTHER" id="PTHR13036">
    <property type="entry name" value="BETA1,4 MANNOSYLTRANSFERASE"/>
    <property type="match status" value="1"/>
</dbReference>
<organism evidence="14 15">
    <name type="scientific">Sungouiella intermedia</name>
    <dbReference type="NCBI Taxonomy" id="45354"/>
    <lineage>
        <taxon>Eukaryota</taxon>
        <taxon>Fungi</taxon>
        <taxon>Dikarya</taxon>
        <taxon>Ascomycota</taxon>
        <taxon>Saccharomycotina</taxon>
        <taxon>Pichiomycetes</taxon>
        <taxon>Metschnikowiaceae</taxon>
        <taxon>Sungouiella</taxon>
    </lineage>
</organism>
<comment type="subcellular location">
    <subcellularLocation>
        <location evidence="1">Endoplasmic reticulum membrane</location>
        <topology evidence="1">Single-pass membrane protein</topology>
    </subcellularLocation>
</comment>